<keyword evidence="1" id="KW-0472">Membrane</keyword>
<proteinExistence type="predicted"/>
<evidence type="ECO:0000313" key="4">
    <source>
        <dbReference type="Proteomes" id="UP000708208"/>
    </source>
</evidence>
<feature type="domain" description="Ig-like" evidence="2">
    <location>
        <begin position="61"/>
        <end position="152"/>
    </location>
</feature>
<dbReference type="OrthoDB" id="5985519at2759"/>
<dbReference type="InterPro" id="IPR007110">
    <property type="entry name" value="Ig-like_dom"/>
</dbReference>
<organism evidence="3 4">
    <name type="scientific">Allacma fusca</name>
    <dbReference type="NCBI Taxonomy" id="39272"/>
    <lineage>
        <taxon>Eukaryota</taxon>
        <taxon>Metazoa</taxon>
        <taxon>Ecdysozoa</taxon>
        <taxon>Arthropoda</taxon>
        <taxon>Hexapoda</taxon>
        <taxon>Collembola</taxon>
        <taxon>Symphypleona</taxon>
        <taxon>Sminthuridae</taxon>
        <taxon>Allacma</taxon>
    </lineage>
</organism>
<keyword evidence="1" id="KW-1133">Transmembrane helix</keyword>
<feature type="non-terminal residue" evidence="3">
    <location>
        <position position="1"/>
    </location>
</feature>
<evidence type="ECO:0000256" key="1">
    <source>
        <dbReference type="SAM" id="Phobius"/>
    </source>
</evidence>
<evidence type="ECO:0000259" key="2">
    <source>
        <dbReference type="PROSITE" id="PS50835"/>
    </source>
</evidence>
<sequence>SYPETDMFSNYVQFSLSTVLTQKIELVANLEMEAVICYAPIWNTTKWGSKIYKLNILEISPPVMAGPQMEELRWIANQTNASVHCPVKNDGPDWPTVWRKNGDRLWDPGMFVREVNGFSSLTFTRVSHLTQGDYMCLVQNPAGSANKTFRIIVDVDGLSRKIATYSSWHSASVTFVVIVVLALLAGIGFLAWKMKLQKNIIDHFTRVVFRETPVAQPGEVTGN</sequence>
<dbReference type="PROSITE" id="PS50835">
    <property type="entry name" value="IG_LIKE"/>
    <property type="match status" value="1"/>
</dbReference>
<reference evidence="3" key="1">
    <citation type="submission" date="2021-06" db="EMBL/GenBank/DDBJ databases">
        <authorList>
            <person name="Hodson N. C."/>
            <person name="Mongue J. A."/>
            <person name="Jaron S. K."/>
        </authorList>
    </citation>
    <scope>NUCLEOTIDE SEQUENCE</scope>
</reference>
<dbReference type="Proteomes" id="UP000708208">
    <property type="component" value="Unassembled WGS sequence"/>
</dbReference>
<dbReference type="AlphaFoldDB" id="A0A8J2KPQ0"/>
<name>A0A8J2KPQ0_9HEXA</name>
<dbReference type="Pfam" id="PF07679">
    <property type="entry name" value="I-set"/>
    <property type="match status" value="1"/>
</dbReference>
<evidence type="ECO:0000313" key="3">
    <source>
        <dbReference type="EMBL" id="CAG7729311.1"/>
    </source>
</evidence>
<dbReference type="InterPro" id="IPR013098">
    <property type="entry name" value="Ig_I-set"/>
</dbReference>
<dbReference type="EMBL" id="CAJVCH010176439">
    <property type="protein sequence ID" value="CAG7729311.1"/>
    <property type="molecule type" value="Genomic_DNA"/>
</dbReference>
<protein>
    <recommendedName>
        <fullName evidence="2">Ig-like domain-containing protein</fullName>
    </recommendedName>
</protein>
<comment type="caution">
    <text evidence="3">The sequence shown here is derived from an EMBL/GenBank/DDBJ whole genome shotgun (WGS) entry which is preliminary data.</text>
</comment>
<accession>A0A8J2KPQ0</accession>
<keyword evidence="4" id="KW-1185">Reference proteome</keyword>
<gene>
    <name evidence="3" type="ORF">AFUS01_LOCUS18036</name>
</gene>
<keyword evidence="1" id="KW-0812">Transmembrane</keyword>
<dbReference type="CDD" id="cd00096">
    <property type="entry name" value="Ig"/>
    <property type="match status" value="1"/>
</dbReference>
<feature type="transmembrane region" description="Helical" evidence="1">
    <location>
        <begin position="168"/>
        <end position="192"/>
    </location>
</feature>